<accession>A0ABS3RTU8</accession>
<protein>
    <submittedName>
        <fullName evidence="2">Uncharacterized protein</fullName>
    </submittedName>
</protein>
<feature type="transmembrane region" description="Helical" evidence="1">
    <location>
        <begin position="183"/>
        <end position="203"/>
    </location>
</feature>
<evidence type="ECO:0000313" key="3">
    <source>
        <dbReference type="Proteomes" id="UP000680206"/>
    </source>
</evidence>
<keyword evidence="3" id="KW-1185">Reference proteome</keyword>
<name>A0ABS3RTU8_9ACTN</name>
<comment type="caution">
    <text evidence="2">The sequence shown here is derived from an EMBL/GenBank/DDBJ whole genome shotgun (WGS) entry which is preliminary data.</text>
</comment>
<dbReference type="Proteomes" id="UP000680206">
    <property type="component" value="Unassembled WGS sequence"/>
</dbReference>
<sequence length="242" mass="26000">MSEVPQVRLRTYRLARGAYLRGTGGELALRLPAYFGRRPWRVPMSEVGVVDLTSPRTALQKAGDVHAEPVVAPYLSTTGPLTRPTTLLLFTTPQRVPPLRLLAAIAPNSPLPFGYRASRSAEGGRLDGVLLRAADPGDAADRLVAAGAQRVDDPALWLREHRKRVTDPVRADAIALSEKRARATGTAAAALLILTLVTVQWASDHDGPNWLWLIAAIAGTTTAALTLLATRAQRRARKAGST</sequence>
<evidence type="ECO:0000313" key="2">
    <source>
        <dbReference type="EMBL" id="MBO2460185.1"/>
    </source>
</evidence>
<keyword evidence="1" id="KW-1133">Transmembrane helix</keyword>
<reference evidence="2 3" key="1">
    <citation type="submission" date="2021-03" db="EMBL/GenBank/DDBJ databases">
        <title>Actinomadura violae sp. nov., isolated from lichen in Thailand.</title>
        <authorList>
            <person name="Kanchanasin P."/>
            <person name="Saeng-In P."/>
            <person name="Phongsopitanun W."/>
            <person name="Yuki M."/>
            <person name="Kudo T."/>
            <person name="Ohkuma M."/>
            <person name="Tanasupawat S."/>
        </authorList>
    </citation>
    <scope>NUCLEOTIDE SEQUENCE [LARGE SCALE GENOMIC DNA]</scope>
    <source>
        <strain evidence="2 3">LCR2-06</strain>
    </source>
</reference>
<dbReference type="RefSeq" id="WP_208243526.1">
    <property type="nucleotide sequence ID" value="NZ_JAGEPF010000013.1"/>
</dbReference>
<gene>
    <name evidence="2" type="ORF">J4709_21625</name>
</gene>
<keyword evidence="1" id="KW-0812">Transmembrane</keyword>
<keyword evidence="1" id="KW-0472">Membrane</keyword>
<evidence type="ECO:0000256" key="1">
    <source>
        <dbReference type="SAM" id="Phobius"/>
    </source>
</evidence>
<organism evidence="2 3">
    <name type="scientific">Actinomadura violacea</name>
    <dbReference type="NCBI Taxonomy" id="2819934"/>
    <lineage>
        <taxon>Bacteria</taxon>
        <taxon>Bacillati</taxon>
        <taxon>Actinomycetota</taxon>
        <taxon>Actinomycetes</taxon>
        <taxon>Streptosporangiales</taxon>
        <taxon>Thermomonosporaceae</taxon>
        <taxon>Actinomadura</taxon>
    </lineage>
</organism>
<dbReference type="EMBL" id="JAGEPF010000013">
    <property type="protein sequence ID" value="MBO2460185.1"/>
    <property type="molecule type" value="Genomic_DNA"/>
</dbReference>
<proteinExistence type="predicted"/>
<feature type="transmembrane region" description="Helical" evidence="1">
    <location>
        <begin position="209"/>
        <end position="229"/>
    </location>
</feature>